<reference evidence="8 9" key="1">
    <citation type="submission" date="2019-04" db="EMBL/GenBank/DDBJ databases">
        <title>Aspergillus burnettii sp. nov., novel species from soil in southeast Queensland.</title>
        <authorList>
            <person name="Gilchrist C.L.M."/>
            <person name="Pitt J.I."/>
            <person name="Lange L."/>
            <person name="Lacey H.J."/>
            <person name="Vuong D."/>
            <person name="Midgley D.J."/>
            <person name="Greenfield P."/>
            <person name="Bradbury M."/>
            <person name="Lacey E."/>
            <person name="Busk P.K."/>
            <person name="Pilgaard B."/>
            <person name="Chooi Y.H."/>
            <person name="Piggott A.M."/>
        </authorList>
    </citation>
    <scope>NUCLEOTIDE SEQUENCE [LARGE SCALE GENOMIC DNA]</scope>
    <source>
        <strain evidence="8 9">FRR 5400</strain>
    </source>
</reference>
<dbReference type="GO" id="GO:0016491">
    <property type="term" value="F:oxidoreductase activity"/>
    <property type="evidence" value="ECO:0007669"/>
    <property type="project" value="InterPro"/>
</dbReference>
<evidence type="ECO:0000256" key="3">
    <source>
        <dbReference type="ARBA" id="ARBA00022989"/>
    </source>
</evidence>
<feature type="transmembrane region" description="Helical" evidence="5">
    <location>
        <begin position="158"/>
        <end position="178"/>
    </location>
</feature>
<evidence type="ECO:0000313" key="9">
    <source>
        <dbReference type="Proteomes" id="UP000541154"/>
    </source>
</evidence>
<accession>A0A8H6A703</accession>
<accession>A0A5N7BZU0</accession>
<organism evidence="7">
    <name type="scientific">Petromyces alliaceus</name>
    <name type="common">Aspergillus alliaceus</name>
    <dbReference type="NCBI Taxonomy" id="209559"/>
    <lineage>
        <taxon>Eukaryota</taxon>
        <taxon>Fungi</taxon>
        <taxon>Dikarya</taxon>
        <taxon>Ascomycota</taxon>
        <taxon>Pezizomycotina</taxon>
        <taxon>Eurotiomycetes</taxon>
        <taxon>Eurotiomycetidae</taxon>
        <taxon>Eurotiales</taxon>
        <taxon>Aspergillaceae</taxon>
        <taxon>Aspergillus</taxon>
        <taxon>Aspergillus subgen. Circumdati</taxon>
    </lineage>
</organism>
<keyword evidence="2 5" id="KW-0812">Transmembrane</keyword>
<dbReference type="GO" id="GO:0005506">
    <property type="term" value="F:iron ion binding"/>
    <property type="evidence" value="ECO:0007669"/>
    <property type="project" value="InterPro"/>
</dbReference>
<dbReference type="Proteomes" id="UP000541154">
    <property type="component" value="Unassembled WGS sequence"/>
</dbReference>
<dbReference type="Pfam" id="PF04116">
    <property type="entry name" value="FA_hydroxylase"/>
    <property type="match status" value="1"/>
</dbReference>
<evidence type="ECO:0000259" key="6">
    <source>
        <dbReference type="Pfam" id="PF04116"/>
    </source>
</evidence>
<dbReference type="AlphaFoldDB" id="A0A5N6G7G4"/>
<dbReference type="InterPro" id="IPR006694">
    <property type="entry name" value="Fatty_acid_hydroxylase"/>
</dbReference>
<dbReference type="GO" id="GO:0016020">
    <property type="term" value="C:membrane"/>
    <property type="evidence" value="ECO:0007669"/>
    <property type="project" value="UniProtKB-SubCell"/>
</dbReference>
<keyword evidence="9" id="KW-1185">Reference proteome</keyword>
<reference evidence="7" key="2">
    <citation type="submission" date="2019-04" db="EMBL/GenBank/DDBJ databases">
        <title>Friends and foes A comparative genomics studyof 23 Aspergillus species from section Flavi.</title>
        <authorList>
            <consortium name="DOE Joint Genome Institute"/>
            <person name="Kjaerbolling I."/>
            <person name="Vesth T."/>
            <person name="Frisvad J.C."/>
            <person name="Nybo J.L."/>
            <person name="Theobald S."/>
            <person name="Kildgaard S."/>
            <person name="Isbrandt T."/>
            <person name="Kuo A."/>
            <person name="Sato A."/>
            <person name="Lyhne E.K."/>
            <person name="Kogle M.E."/>
            <person name="Wiebenga A."/>
            <person name="Kun R.S."/>
            <person name="Lubbers R.J."/>
            <person name="Makela M.R."/>
            <person name="Barry K."/>
            <person name="Chovatia M."/>
            <person name="Clum A."/>
            <person name="Daum C."/>
            <person name="Haridas S."/>
            <person name="He G."/>
            <person name="LaButti K."/>
            <person name="Lipzen A."/>
            <person name="Mondo S."/>
            <person name="Riley R."/>
            <person name="Salamov A."/>
            <person name="Simmons B.A."/>
            <person name="Magnuson J.K."/>
            <person name="Henrissat B."/>
            <person name="Mortensen U.H."/>
            <person name="Larsen T.O."/>
            <person name="Devries R.P."/>
            <person name="Grigoriev I.V."/>
            <person name="Machida M."/>
            <person name="Baker S.E."/>
            <person name="Andersen M.R."/>
        </authorList>
    </citation>
    <scope>NUCLEOTIDE SEQUENCE [LARGE SCALE GENOMIC DNA]</scope>
    <source>
        <strain evidence="7">IBT 14317</strain>
    </source>
</reference>
<evidence type="ECO:0000256" key="2">
    <source>
        <dbReference type="ARBA" id="ARBA00022692"/>
    </source>
</evidence>
<accession>A0A5N6G7G4</accession>
<feature type="domain" description="Fatty acid hydroxylase" evidence="6">
    <location>
        <begin position="166"/>
        <end position="290"/>
    </location>
</feature>
<dbReference type="PANTHER" id="PTHR11863">
    <property type="entry name" value="STEROL DESATURASE"/>
    <property type="match status" value="1"/>
</dbReference>
<keyword evidence="4 5" id="KW-0472">Membrane</keyword>
<keyword evidence="3 5" id="KW-1133">Transmembrane helix</keyword>
<dbReference type="Proteomes" id="UP000326877">
    <property type="component" value="Unassembled WGS sequence"/>
</dbReference>
<dbReference type="GO" id="GO:0008610">
    <property type="term" value="P:lipid biosynthetic process"/>
    <property type="evidence" value="ECO:0007669"/>
    <property type="project" value="InterPro"/>
</dbReference>
<sequence length="339" mass="39726">MDVVLDVLDTLAFDRLYATLLPLPRAAQIAHHLSFNSTESATLNQNVNRYFTLSPSEWATQSILPRDHILRQSLSLFLITWAFGVIVYFLSATLSFHFVYDKRAMKHPKFLRNQISLEIKQAMKAMPGMAVLTVPFFLAEVRGYTKLYDFSSQAPFSLYTYLQYPLFIAFTDFGIYWIHRGEHHPKVYKHLHKPHHKWIISTPYASYAFHPVDGWAQSLPYHVFPILFPLQKFAYLGLFVFVSTWTVMIHDGEYALDSPVVNGSACHTIHHYYFNYNYGQFLTIWDRIGGSYRKPNAELFDREVRMTQTEIKKQIEEMDKFVKEVEGVDYRCYQNQKTL</sequence>
<evidence type="ECO:0000256" key="5">
    <source>
        <dbReference type="SAM" id="Phobius"/>
    </source>
</evidence>
<dbReference type="OrthoDB" id="6354873at2759"/>
<dbReference type="OMA" id="ICTPYAS"/>
<feature type="transmembrane region" description="Helical" evidence="5">
    <location>
        <begin position="74"/>
        <end position="100"/>
    </location>
</feature>
<dbReference type="EMBL" id="ML735295">
    <property type="protein sequence ID" value="KAE8387289.1"/>
    <property type="molecule type" value="Genomic_DNA"/>
</dbReference>
<protein>
    <submittedName>
        <fullName evidence="8">Sterol-C5-desaturase</fullName>
    </submittedName>
</protein>
<evidence type="ECO:0000313" key="7">
    <source>
        <dbReference type="EMBL" id="KAE8387289.1"/>
    </source>
</evidence>
<name>A0A5N6G7G4_PETAA</name>
<gene>
    <name evidence="8" type="primary">SC5DL</name>
    <name evidence="7" type="ORF">BDV23DRAFT_161399</name>
    <name evidence="8" type="ORF">ETB97_010923</name>
</gene>
<evidence type="ECO:0000313" key="8">
    <source>
        <dbReference type="EMBL" id="KAF5862991.1"/>
    </source>
</evidence>
<comment type="subcellular location">
    <subcellularLocation>
        <location evidence="1">Membrane</location>
    </subcellularLocation>
</comment>
<dbReference type="InterPro" id="IPR050307">
    <property type="entry name" value="Sterol_Desaturase_Related"/>
</dbReference>
<evidence type="ECO:0000256" key="1">
    <source>
        <dbReference type="ARBA" id="ARBA00004370"/>
    </source>
</evidence>
<proteinExistence type="predicted"/>
<evidence type="ECO:0000256" key="4">
    <source>
        <dbReference type="ARBA" id="ARBA00023136"/>
    </source>
</evidence>
<dbReference type="EMBL" id="SPNV01000061">
    <property type="protein sequence ID" value="KAF5862991.1"/>
    <property type="molecule type" value="Genomic_DNA"/>
</dbReference>